<sequence>MNPLVIAATGACTPIGTRAWQTGCGFFARQSSFTRQAITGQAEHRATVSRVQAIDAACKGTERLIRLAAPALHEALRGQPAPAAGWPLQRPIPLFVALPDSLPELPGWIDAGRFALELPRALDLAAEFLPIKVYPGGAVAGADALSQAYRFMHDNPSVPEVIIGGVDSFVDTEIADVLYQRRWAKVNGVCEGFIASEGAAFVRLSRKPATADFVTVYPPFFADEPRSRLDSDTLPDGRALIEASHGALKAAHMPVNALHSYWSDMDGSAWRGAELASLSAALASQGGLPQAQDPAALLGQMGAAWAPLMLSLFHEMRQWLTHPVMPSPLAGHAGLLTVTGLNTRVAAWSATWNRHARTAGRSSAAGRRQSSISQES</sequence>
<dbReference type="Proteomes" id="UP000183417">
    <property type="component" value="Unassembled WGS sequence"/>
</dbReference>
<dbReference type="GeneID" id="94692205"/>
<dbReference type="RefSeq" id="WP_046239312.1">
    <property type="nucleotide sequence ID" value="NZ_CP141274.1"/>
</dbReference>
<reference evidence="1 2" key="1">
    <citation type="submission" date="2016-10" db="EMBL/GenBank/DDBJ databases">
        <authorList>
            <person name="de Groot N.N."/>
        </authorList>
    </citation>
    <scope>NUCLEOTIDE SEQUENCE [LARGE SCALE GENOMIC DNA]</scope>
    <source>
        <strain evidence="1 2">LMG 24775</strain>
    </source>
</reference>
<gene>
    <name evidence="1" type="ORF">SAMN05421547_11970</name>
</gene>
<organism evidence="1 2">
    <name type="scientific">Delftia lacustris</name>
    <dbReference type="NCBI Taxonomy" id="558537"/>
    <lineage>
        <taxon>Bacteria</taxon>
        <taxon>Pseudomonadati</taxon>
        <taxon>Pseudomonadota</taxon>
        <taxon>Betaproteobacteria</taxon>
        <taxon>Burkholderiales</taxon>
        <taxon>Comamonadaceae</taxon>
        <taxon>Delftia</taxon>
    </lineage>
</organism>
<dbReference type="AlphaFoldDB" id="A0A1H3SD98"/>
<evidence type="ECO:0000313" key="1">
    <source>
        <dbReference type="EMBL" id="SDZ35640.1"/>
    </source>
</evidence>
<proteinExistence type="predicted"/>
<name>A0A1H3SD98_9BURK</name>
<accession>A0A1H3SD98</accession>
<protein>
    <submittedName>
        <fullName evidence="1">3-oxoacyl-[acyl-carrier-protein] synthase-1</fullName>
    </submittedName>
</protein>
<dbReference type="EMBL" id="FNPE01000019">
    <property type="protein sequence ID" value="SDZ35640.1"/>
    <property type="molecule type" value="Genomic_DNA"/>
</dbReference>
<evidence type="ECO:0000313" key="2">
    <source>
        <dbReference type="Proteomes" id="UP000183417"/>
    </source>
</evidence>